<proteinExistence type="predicted"/>
<name>A0A1T4T3R3_9HYPH</name>
<keyword evidence="8" id="KW-1185">Reference proteome</keyword>
<dbReference type="AlphaFoldDB" id="A0A1T4T3R3"/>
<dbReference type="Pfam" id="PF02588">
    <property type="entry name" value="YitT_membrane"/>
    <property type="match status" value="1"/>
</dbReference>
<dbReference type="InterPro" id="IPR051461">
    <property type="entry name" value="UPF0750_membrane"/>
</dbReference>
<feature type="transmembrane region" description="Helical" evidence="6">
    <location>
        <begin position="117"/>
        <end position="135"/>
    </location>
</feature>
<gene>
    <name evidence="7" type="ORF">SAMN05428963_11867</name>
</gene>
<feature type="transmembrane region" description="Helical" evidence="6">
    <location>
        <begin position="56"/>
        <end position="80"/>
    </location>
</feature>
<protein>
    <submittedName>
        <fullName evidence="7">Uncharacterized 5xTM membrane BCR, YitT family COG1284</fullName>
    </submittedName>
</protein>
<sequence length="209" mass="21995">MKSGISSAGEAPALSHSVVEDAQGLVTGAVVTVVGVAILQHLGLFTGGTAGLSLIIHYWTGWNFGLVFFVVNLPFYALAIRRMGKAFTIKTFSAVALLSALSSVQPRLFTLGDVDPLAGAVLGGLMIGIGLLLLFRHRSSLGGVGILAFFLQERFGWRAGYVQLAADMSILALSFTIASPAEIALSILGAVILNLVLVINHRTDRYIAV</sequence>
<evidence type="ECO:0000256" key="4">
    <source>
        <dbReference type="ARBA" id="ARBA00022989"/>
    </source>
</evidence>
<dbReference type="PANTHER" id="PTHR33545">
    <property type="entry name" value="UPF0750 MEMBRANE PROTEIN YITT-RELATED"/>
    <property type="match status" value="1"/>
</dbReference>
<evidence type="ECO:0000256" key="6">
    <source>
        <dbReference type="SAM" id="Phobius"/>
    </source>
</evidence>
<accession>A0A1T4T3R3</accession>
<dbReference type="RefSeq" id="WP_078710065.1">
    <property type="nucleotide sequence ID" value="NZ_FUXL01000018.1"/>
</dbReference>
<feature type="transmembrane region" description="Helical" evidence="6">
    <location>
        <begin position="24"/>
        <end position="44"/>
    </location>
</feature>
<dbReference type="EMBL" id="FUXL01000018">
    <property type="protein sequence ID" value="SKA35112.1"/>
    <property type="molecule type" value="Genomic_DNA"/>
</dbReference>
<feature type="transmembrane region" description="Helical" evidence="6">
    <location>
        <begin position="183"/>
        <end position="200"/>
    </location>
</feature>
<evidence type="ECO:0000256" key="3">
    <source>
        <dbReference type="ARBA" id="ARBA00022692"/>
    </source>
</evidence>
<dbReference type="PANTHER" id="PTHR33545:SF5">
    <property type="entry name" value="UPF0750 MEMBRANE PROTEIN YITT"/>
    <property type="match status" value="1"/>
</dbReference>
<reference evidence="7 8" key="1">
    <citation type="submission" date="2017-02" db="EMBL/GenBank/DDBJ databases">
        <authorList>
            <person name="Peterson S.W."/>
        </authorList>
    </citation>
    <scope>NUCLEOTIDE SEQUENCE [LARGE SCALE GENOMIC DNA]</scope>
    <source>
        <strain evidence="7 8">USBA 369</strain>
    </source>
</reference>
<evidence type="ECO:0000313" key="8">
    <source>
        <dbReference type="Proteomes" id="UP000190135"/>
    </source>
</evidence>
<keyword evidence="5 6" id="KW-0472">Membrane</keyword>
<keyword evidence="4 6" id="KW-1133">Transmembrane helix</keyword>
<evidence type="ECO:0000256" key="1">
    <source>
        <dbReference type="ARBA" id="ARBA00004651"/>
    </source>
</evidence>
<dbReference type="OrthoDB" id="3296441at2"/>
<dbReference type="GO" id="GO:0005886">
    <property type="term" value="C:plasma membrane"/>
    <property type="evidence" value="ECO:0007669"/>
    <property type="project" value="UniProtKB-SubCell"/>
</dbReference>
<comment type="subcellular location">
    <subcellularLocation>
        <location evidence="1">Cell membrane</location>
        <topology evidence="1">Multi-pass membrane protein</topology>
    </subcellularLocation>
</comment>
<dbReference type="Proteomes" id="UP000190135">
    <property type="component" value="Unassembled WGS sequence"/>
</dbReference>
<evidence type="ECO:0000256" key="2">
    <source>
        <dbReference type="ARBA" id="ARBA00022475"/>
    </source>
</evidence>
<evidence type="ECO:0000313" key="7">
    <source>
        <dbReference type="EMBL" id="SKA35112.1"/>
    </source>
</evidence>
<dbReference type="InterPro" id="IPR003740">
    <property type="entry name" value="YitT"/>
</dbReference>
<organism evidence="7 8">
    <name type="scientific">Consotaella salsifontis</name>
    <dbReference type="NCBI Taxonomy" id="1365950"/>
    <lineage>
        <taxon>Bacteria</taxon>
        <taxon>Pseudomonadati</taxon>
        <taxon>Pseudomonadota</taxon>
        <taxon>Alphaproteobacteria</taxon>
        <taxon>Hyphomicrobiales</taxon>
        <taxon>Aurantimonadaceae</taxon>
        <taxon>Consotaella</taxon>
    </lineage>
</organism>
<evidence type="ECO:0000256" key="5">
    <source>
        <dbReference type="ARBA" id="ARBA00023136"/>
    </source>
</evidence>
<keyword evidence="3 6" id="KW-0812">Transmembrane</keyword>
<keyword evidence="2" id="KW-1003">Cell membrane</keyword>
<dbReference type="STRING" id="1365950.SAMN05428963_11867"/>